<evidence type="ECO:0000256" key="4">
    <source>
        <dbReference type="ARBA" id="ARBA00023172"/>
    </source>
</evidence>
<reference evidence="6 7" key="1">
    <citation type="submission" date="2023-10" db="EMBL/GenBank/DDBJ databases">
        <title>Psychrosphaera aquimaarina strain SW33 isolated from seawater.</title>
        <authorList>
            <person name="Bayburt H."/>
            <person name="Kim J.M."/>
            <person name="Choi B.J."/>
            <person name="Jeon C.O."/>
        </authorList>
    </citation>
    <scope>NUCLEOTIDE SEQUENCE [LARGE SCALE GENOMIC DNA]</scope>
    <source>
        <strain evidence="6 7">KCTC 52743</strain>
    </source>
</reference>
<dbReference type="PANTHER" id="PTHR30349:SF41">
    <property type="entry name" value="INTEGRASE_RECOMBINASE PROTEIN MJ0367-RELATED"/>
    <property type="match status" value="1"/>
</dbReference>
<dbReference type="PANTHER" id="PTHR30349">
    <property type="entry name" value="PHAGE INTEGRASE-RELATED"/>
    <property type="match status" value="1"/>
</dbReference>
<dbReference type="Proteomes" id="UP001257914">
    <property type="component" value="Unassembled WGS sequence"/>
</dbReference>
<proteinExistence type="inferred from homology"/>
<dbReference type="InterPro" id="IPR013762">
    <property type="entry name" value="Integrase-like_cat_sf"/>
</dbReference>
<dbReference type="PROSITE" id="PS51898">
    <property type="entry name" value="TYR_RECOMBINASE"/>
    <property type="match status" value="1"/>
</dbReference>
<gene>
    <name evidence="6" type="ORF">RT723_01755</name>
</gene>
<evidence type="ECO:0000256" key="1">
    <source>
        <dbReference type="ARBA" id="ARBA00008857"/>
    </source>
</evidence>
<dbReference type="Gene3D" id="1.10.443.10">
    <property type="entry name" value="Intergrase catalytic core"/>
    <property type="match status" value="1"/>
</dbReference>
<evidence type="ECO:0000256" key="2">
    <source>
        <dbReference type="ARBA" id="ARBA00022908"/>
    </source>
</evidence>
<organism evidence="6 7">
    <name type="scientific">Psychrosphaera aquimarina</name>
    <dbReference type="NCBI Taxonomy" id="2044854"/>
    <lineage>
        <taxon>Bacteria</taxon>
        <taxon>Pseudomonadati</taxon>
        <taxon>Pseudomonadota</taxon>
        <taxon>Gammaproteobacteria</taxon>
        <taxon>Alteromonadales</taxon>
        <taxon>Pseudoalteromonadaceae</taxon>
        <taxon>Psychrosphaera</taxon>
    </lineage>
</organism>
<evidence type="ECO:0000313" key="6">
    <source>
        <dbReference type="EMBL" id="MDU0111754.1"/>
    </source>
</evidence>
<dbReference type="InterPro" id="IPR050090">
    <property type="entry name" value="Tyrosine_recombinase_XerCD"/>
</dbReference>
<feature type="domain" description="Tyr recombinase" evidence="5">
    <location>
        <begin position="171"/>
        <end position="391"/>
    </location>
</feature>
<comment type="caution">
    <text evidence="6">The sequence shown here is derived from an EMBL/GenBank/DDBJ whole genome shotgun (WGS) entry which is preliminary data.</text>
</comment>
<evidence type="ECO:0000259" key="5">
    <source>
        <dbReference type="PROSITE" id="PS51898"/>
    </source>
</evidence>
<comment type="similarity">
    <text evidence="1">Belongs to the 'phage' integrase family.</text>
</comment>
<dbReference type="CDD" id="cd00397">
    <property type="entry name" value="DNA_BRE_C"/>
    <property type="match status" value="1"/>
</dbReference>
<sequence>MGDNEIPVNPLANSFIYQTHLNSSFSTKTRVAYELNLTLEYFESIKIDINARVANGLYLTNQEISNFYDIMRLRKEFFDYKEKISVIPSIESKSMRNTIATNLYRKNKVAKETATGRVRTLREYIEYLHEHYHGDRIQPKDLEVVYKKNCSKLKSYEGYGATPNSVVNSGLEDSVIPKEKYNKLLEIIKPCSPHNPFTSAKLRNYLICKILIDTGIRRSEVCKMKISDCLFHGDANKIWIYSNPDDPYDPRLNKPNKKAGQNHLSGLRPTLMSDLYFYIKHVRNNFPHAHTHDFVFVAEKNSRGTAGSPLVREMVNYIISKVSNAIDYNFHPHLLRHKWNENLTDSGIEKGIDHGYLEDMRRSSMGWGAESRMGDIYNDKKLQAETIKIMNEHQERVDGKKV</sequence>
<protein>
    <submittedName>
        <fullName evidence="6">Site-specific integrase</fullName>
    </submittedName>
</protein>
<keyword evidence="3" id="KW-0238">DNA-binding</keyword>
<evidence type="ECO:0000313" key="7">
    <source>
        <dbReference type="Proteomes" id="UP001257914"/>
    </source>
</evidence>
<name>A0ABU3QWF1_9GAMM</name>
<dbReference type="EMBL" id="JAWCUA010000001">
    <property type="protein sequence ID" value="MDU0111754.1"/>
    <property type="molecule type" value="Genomic_DNA"/>
</dbReference>
<keyword evidence="4" id="KW-0233">DNA recombination</keyword>
<dbReference type="Pfam" id="PF00589">
    <property type="entry name" value="Phage_integrase"/>
    <property type="match status" value="1"/>
</dbReference>
<dbReference type="InterPro" id="IPR011010">
    <property type="entry name" value="DNA_brk_join_enz"/>
</dbReference>
<dbReference type="RefSeq" id="WP_315945648.1">
    <property type="nucleotide sequence ID" value="NZ_JAWCUA010000001.1"/>
</dbReference>
<dbReference type="SUPFAM" id="SSF56349">
    <property type="entry name" value="DNA breaking-rejoining enzymes"/>
    <property type="match status" value="1"/>
</dbReference>
<keyword evidence="7" id="KW-1185">Reference proteome</keyword>
<evidence type="ECO:0000256" key="3">
    <source>
        <dbReference type="ARBA" id="ARBA00023125"/>
    </source>
</evidence>
<accession>A0ABU3QWF1</accession>
<keyword evidence="2" id="KW-0229">DNA integration</keyword>
<dbReference type="InterPro" id="IPR002104">
    <property type="entry name" value="Integrase_catalytic"/>
</dbReference>